<keyword evidence="7" id="KW-1185">Reference proteome</keyword>
<feature type="transmembrane region" description="Helical" evidence="5">
    <location>
        <begin position="108"/>
        <end position="129"/>
    </location>
</feature>
<feature type="transmembrane region" description="Helical" evidence="5">
    <location>
        <begin position="12"/>
        <end position="35"/>
    </location>
</feature>
<feature type="transmembrane region" description="Helical" evidence="5">
    <location>
        <begin position="71"/>
        <end position="88"/>
    </location>
</feature>
<dbReference type="EMBL" id="AZBU02000011">
    <property type="protein sequence ID" value="TKR61207.1"/>
    <property type="molecule type" value="Genomic_DNA"/>
</dbReference>
<reference evidence="6 7" key="2">
    <citation type="journal article" date="2019" name="G3 (Bethesda)">
        <title>Hybrid Assembly of the Genome of the Entomopathogenic Nematode Steinernema carpocapsae Identifies the X-Chromosome.</title>
        <authorList>
            <person name="Serra L."/>
            <person name="Macchietto M."/>
            <person name="Macias-Munoz A."/>
            <person name="McGill C.J."/>
            <person name="Rodriguez I.M."/>
            <person name="Rodriguez B."/>
            <person name="Murad R."/>
            <person name="Mortazavi A."/>
        </authorList>
    </citation>
    <scope>NUCLEOTIDE SEQUENCE [LARGE SCALE GENOMIC DNA]</scope>
    <source>
        <strain evidence="6 7">ALL</strain>
    </source>
</reference>
<evidence type="ECO:0000313" key="6">
    <source>
        <dbReference type="EMBL" id="TKR61207.1"/>
    </source>
</evidence>
<protein>
    <recommendedName>
        <fullName evidence="8">Tetraspanin</fullName>
    </recommendedName>
</protein>
<comment type="caution">
    <text evidence="6">The sequence shown here is derived from an EMBL/GenBank/DDBJ whole genome shotgun (WGS) entry which is preliminary data.</text>
</comment>
<keyword evidence="4 5" id="KW-0472">Membrane</keyword>
<dbReference type="STRING" id="34508.A0A4U5LY82"/>
<name>A0A4U5LY82_STECR</name>
<dbReference type="GO" id="GO:0016020">
    <property type="term" value="C:membrane"/>
    <property type="evidence" value="ECO:0007669"/>
    <property type="project" value="UniProtKB-SubCell"/>
</dbReference>
<evidence type="ECO:0008006" key="8">
    <source>
        <dbReference type="Google" id="ProtNLM"/>
    </source>
</evidence>
<evidence type="ECO:0000256" key="2">
    <source>
        <dbReference type="ARBA" id="ARBA00022692"/>
    </source>
</evidence>
<evidence type="ECO:0000256" key="1">
    <source>
        <dbReference type="ARBA" id="ARBA00004141"/>
    </source>
</evidence>
<dbReference type="SUPFAM" id="SSF48652">
    <property type="entry name" value="Tetraspanin"/>
    <property type="match status" value="1"/>
</dbReference>
<evidence type="ECO:0000256" key="4">
    <source>
        <dbReference type="ARBA" id="ARBA00023136"/>
    </source>
</evidence>
<dbReference type="Pfam" id="PF00335">
    <property type="entry name" value="Tetraspanin"/>
    <property type="match status" value="1"/>
</dbReference>
<dbReference type="OrthoDB" id="6239677at2759"/>
<sequence>MQWPTLTVEAHAGIAMFACMLHFLAFVFGLLAFGFNTWTFFVNQHGLAYIISLSSYTKVAVFPYLQVTSGFWALLTTPLQTVAVCFHLDQRHRKTRWAPRSIKYFQYFGIYAAFLVTAPCLAMNMAYWFRFEKSMGYGIADAMSKYIGESIDVKAKENLDWLQMHFQCCGLSGPEDYIWLPWSKKALKYANGHEVTHGQRLPTCFTNATTYGPSEDAHRVKVGGCYIPFSCCRRDNLECSGWIDVYRHSDILAPEIDLEVFYNDHGCVEAVKENLKTAFSLILMGCFLALQLLGNLASQVVVASPVKEKKPTGKKKPDSKKDK</sequence>
<dbReference type="InterPro" id="IPR008952">
    <property type="entry name" value="Tetraspanin_EC2_sf"/>
</dbReference>
<dbReference type="InterPro" id="IPR018499">
    <property type="entry name" value="Tetraspanin/Peripherin"/>
</dbReference>
<reference evidence="6 7" key="1">
    <citation type="journal article" date="2015" name="Genome Biol.">
        <title>Comparative genomics of Steinernema reveals deeply conserved gene regulatory networks.</title>
        <authorList>
            <person name="Dillman A.R."/>
            <person name="Macchietto M."/>
            <person name="Porter C.F."/>
            <person name="Rogers A."/>
            <person name="Williams B."/>
            <person name="Antoshechkin I."/>
            <person name="Lee M.M."/>
            <person name="Goodwin Z."/>
            <person name="Lu X."/>
            <person name="Lewis E.E."/>
            <person name="Goodrich-Blair H."/>
            <person name="Stock S.P."/>
            <person name="Adams B.J."/>
            <person name="Sternberg P.W."/>
            <person name="Mortazavi A."/>
        </authorList>
    </citation>
    <scope>NUCLEOTIDE SEQUENCE [LARGE SCALE GENOMIC DNA]</scope>
    <source>
        <strain evidence="6 7">ALL</strain>
    </source>
</reference>
<keyword evidence="3 5" id="KW-1133">Transmembrane helix</keyword>
<accession>A0A4U5LY82</accession>
<evidence type="ECO:0000256" key="5">
    <source>
        <dbReference type="SAM" id="Phobius"/>
    </source>
</evidence>
<dbReference type="Proteomes" id="UP000298663">
    <property type="component" value="Unassembled WGS sequence"/>
</dbReference>
<organism evidence="6 7">
    <name type="scientific">Steinernema carpocapsae</name>
    <name type="common">Entomopathogenic nematode</name>
    <dbReference type="NCBI Taxonomy" id="34508"/>
    <lineage>
        <taxon>Eukaryota</taxon>
        <taxon>Metazoa</taxon>
        <taxon>Ecdysozoa</taxon>
        <taxon>Nematoda</taxon>
        <taxon>Chromadorea</taxon>
        <taxon>Rhabditida</taxon>
        <taxon>Tylenchina</taxon>
        <taxon>Panagrolaimomorpha</taxon>
        <taxon>Strongyloidoidea</taxon>
        <taxon>Steinernematidae</taxon>
        <taxon>Steinernema</taxon>
    </lineage>
</organism>
<keyword evidence="2 5" id="KW-0812">Transmembrane</keyword>
<proteinExistence type="predicted"/>
<comment type="subcellular location">
    <subcellularLocation>
        <location evidence="1">Membrane</location>
        <topology evidence="1">Multi-pass membrane protein</topology>
    </subcellularLocation>
</comment>
<dbReference type="Gene3D" id="1.10.1450.10">
    <property type="entry name" value="Tetraspanin"/>
    <property type="match status" value="1"/>
</dbReference>
<evidence type="ECO:0000256" key="3">
    <source>
        <dbReference type="ARBA" id="ARBA00022989"/>
    </source>
</evidence>
<dbReference type="AlphaFoldDB" id="A0A4U5LY82"/>
<gene>
    <name evidence="6" type="ORF">L596_028350</name>
</gene>
<evidence type="ECO:0000313" key="7">
    <source>
        <dbReference type="Proteomes" id="UP000298663"/>
    </source>
</evidence>